<reference evidence="1 2" key="2">
    <citation type="submission" date="2009-02" db="EMBL/GenBank/DDBJ databases">
        <title>Draft genome sequence of Clostridium methylpentosum (DSM 5476).</title>
        <authorList>
            <person name="Sudarsanam P."/>
            <person name="Ley R."/>
            <person name="Guruge J."/>
            <person name="Turnbaugh P.J."/>
            <person name="Mahowald M."/>
            <person name="Liep D."/>
            <person name="Gordon J."/>
        </authorList>
    </citation>
    <scope>NUCLEOTIDE SEQUENCE [LARGE SCALE GENOMIC DNA]</scope>
    <source>
        <strain evidence="1 2">DSM 5476</strain>
    </source>
</reference>
<comment type="caution">
    <text evidence="1">The sequence shown here is derived from an EMBL/GenBank/DDBJ whole genome shotgun (WGS) entry which is preliminary data.</text>
</comment>
<evidence type="ECO:0000313" key="1">
    <source>
        <dbReference type="EMBL" id="EEG30414.1"/>
    </source>
</evidence>
<dbReference type="STRING" id="537013.CLOSTMETH_01935"/>
<evidence type="ECO:0000313" key="2">
    <source>
        <dbReference type="Proteomes" id="UP000003340"/>
    </source>
</evidence>
<proteinExistence type="predicted"/>
<reference evidence="1 2" key="1">
    <citation type="submission" date="2009-01" db="EMBL/GenBank/DDBJ databases">
        <authorList>
            <person name="Fulton L."/>
            <person name="Clifton S."/>
            <person name="Fulton B."/>
            <person name="Xu J."/>
            <person name="Minx P."/>
            <person name="Pepin K.H."/>
            <person name="Johnson M."/>
            <person name="Bhonagiri V."/>
            <person name="Nash W.E."/>
            <person name="Mardis E.R."/>
            <person name="Wilson R.K."/>
        </authorList>
    </citation>
    <scope>NUCLEOTIDE SEQUENCE [LARGE SCALE GENOMIC DNA]</scope>
    <source>
        <strain evidence="1 2">DSM 5476</strain>
    </source>
</reference>
<sequence>MTFYVQKESETGHKLLISYNCGHRPTCDGSLSYDKETQEFAVLTLSSGASVLDTEKLYPALKRLIEQSALTEEKQKVEEHPASQNG</sequence>
<name>C0EDK7_9FIRM</name>
<protein>
    <submittedName>
        <fullName evidence="1">Uncharacterized protein</fullName>
    </submittedName>
</protein>
<accession>C0EDK7</accession>
<gene>
    <name evidence="1" type="ORF">CLOSTMETH_01935</name>
</gene>
<dbReference type="HOGENOM" id="CLU_2492366_0_0_9"/>
<dbReference type="Proteomes" id="UP000003340">
    <property type="component" value="Unassembled WGS sequence"/>
</dbReference>
<dbReference type="EMBL" id="ACEC01000064">
    <property type="protein sequence ID" value="EEG30414.1"/>
    <property type="molecule type" value="Genomic_DNA"/>
</dbReference>
<keyword evidence="2" id="KW-1185">Reference proteome</keyword>
<dbReference type="AlphaFoldDB" id="C0EDK7"/>
<organism evidence="1 2">
    <name type="scientific">[Clostridium] methylpentosum DSM 5476</name>
    <dbReference type="NCBI Taxonomy" id="537013"/>
    <lineage>
        <taxon>Bacteria</taxon>
        <taxon>Bacillati</taxon>
        <taxon>Bacillota</taxon>
        <taxon>Clostridia</taxon>
        <taxon>Eubacteriales</taxon>
        <taxon>Oscillospiraceae</taxon>
        <taxon>Oscillospiraceae incertae sedis</taxon>
    </lineage>
</organism>